<evidence type="ECO:0000313" key="2">
    <source>
        <dbReference type="EMBL" id="CDW86918.1"/>
    </source>
</evidence>
<keyword evidence="3" id="KW-1185">Reference proteome</keyword>
<feature type="region of interest" description="Disordered" evidence="1">
    <location>
        <begin position="81"/>
        <end position="101"/>
    </location>
</feature>
<name>A0A078B1A2_STYLE</name>
<evidence type="ECO:0000313" key="3">
    <source>
        <dbReference type="Proteomes" id="UP000039865"/>
    </source>
</evidence>
<feature type="region of interest" description="Disordered" evidence="1">
    <location>
        <begin position="388"/>
        <end position="407"/>
    </location>
</feature>
<organism evidence="2 3">
    <name type="scientific">Stylonychia lemnae</name>
    <name type="common">Ciliate</name>
    <dbReference type="NCBI Taxonomy" id="5949"/>
    <lineage>
        <taxon>Eukaryota</taxon>
        <taxon>Sar</taxon>
        <taxon>Alveolata</taxon>
        <taxon>Ciliophora</taxon>
        <taxon>Intramacronucleata</taxon>
        <taxon>Spirotrichea</taxon>
        <taxon>Stichotrichia</taxon>
        <taxon>Sporadotrichida</taxon>
        <taxon>Oxytrichidae</taxon>
        <taxon>Stylonychinae</taxon>
        <taxon>Stylonychia</taxon>
    </lineage>
</organism>
<reference evidence="2 3" key="1">
    <citation type="submission" date="2014-06" db="EMBL/GenBank/DDBJ databases">
        <authorList>
            <person name="Swart Estienne"/>
        </authorList>
    </citation>
    <scope>NUCLEOTIDE SEQUENCE [LARGE SCALE GENOMIC DNA]</scope>
    <source>
        <strain evidence="2 3">130c</strain>
    </source>
</reference>
<dbReference type="AlphaFoldDB" id="A0A078B1A2"/>
<protein>
    <submittedName>
        <fullName evidence="2">Uncharacterized protein</fullName>
    </submittedName>
</protein>
<proteinExistence type="predicted"/>
<dbReference type="InParanoid" id="A0A078B1A2"/>
<evidence type="ECO:0000256" key="1">
    <source>
        <dbReference type="SAM" id="MobiDB-lite"/>
    </source>
</evidence>
<accession>A0A078B1A2</accession>
<dbReference type="Proteomes" id="UP000039865">
    <property type="component" value="Unassembled WGS sequence"/>
</dbReference>
<gene>
    <name evidence="2" type="primary">Contig5392.g5766</name>
    <name evidence="2" type="ORF">STYLEM_16018</name>
</gene>
<feature type="compositionally biased region" description="Basic and acidic residues" evidence="1">
    <location>
        <begin position="90"/>
        <end position="99"/>
    </location>
</feature>
<sequence>MSQVLDTIDSKLQPLKGHPLYQVENQRIQQATRSSINSPLRSRAQGRTLSNSGKEFALMGGALGNYLSSRQSGPAFVVKQSLQKPQQGKWTRDGLDRLTQRPSHKGIRDKTQVLLPHERNNSPMTMEDRTMLLTDIDLVNSLRAPIEAYQASFNQTHTSMKSKISAKTGQTGISTTIPYPPSFYEDDQQKWRDKFSKYIQERQALKKIIYKNNELTPFTKNTNLKDQTQLYTVRNETQPDSINPDQMNSPYKRVMQRRRSRQQTYAPIAVDFDYAGDSGQFDHIFKARNSQTGSPNISILNFEMKLRGYKNETEFLAQAPWMYPARKSFNSKEQFKNQKSQLNQTIGEFKMKFNDQLLEKNSNMLRDIFNKGLKQNYNWECSLRGDRAKNRQKQVSQQAPRVKNSEQ</sequence>
<dbReference type="EMBL" id="CCKQ01015112">
    <property type="protein sequence ID" value="CDW86918.1"/>
    <property type="molecule type" value="Genomic_DNA"/>
</dbReference>